<organism evidence="2">
    <name type="scientific">Psilocybe cubensis</name>
    <name type="common">Psychedelic mushroom</name>
    <name type="synonym">Stropharia cubensis</name>
    <dbReference type="NCBI Taxonomy" id="181762"/>
    <lineage>
        <taxon>Eukaryota</taxon>
        <taxon>Fungi</taxon>
        <taxon>Dikarya</taxon>
        <taxon>Basidiomycota</taxon>
        <taxon>Agaricomycotina</taxon>
        <taxon>Agaricomycetes</taxon>
        <taxon>Agaricomycetidae</taxon>
        <taxon>Agaricales</taxon>
        <taxon>Agaricineae</taxon>
        <taxon>Strophariaceae</taxon>
        <taxon>Psilocybe</taxon>
    </lineage>
</organism>
<evidence type="ECO:0000256" key="1">
    <source>
        <dbReference type="SAM" id="MobiDB-lite"/>
    </source>
</evidence>
<accession>A0A8H8CER7</accession>
<feature type="compositionally biased region" description="Low complexity" evidence="1">
    <location>
        <begin position="283"/>
        <end position="297"/>
    </location>
</feature>
<evidence type="ECO:0000313" key="2">
    <source>
        <dbReference type="EMBL" id="KAG5163517.1"/>
    </source>
</evidence>
<feature type="region of interest" description="Disordered" evidence="1">
    <location>
        <begin position="258"/>
        <end position="307"/>
    </location>
</feature>
<feature type="compositionally biased region" description="Polar residues" evidence="1">
    <location>
        <begin position="298"/>
        <end position="307"/>
    </location>
</feature>
<feature type="region of interest" description="Disordered" evidence="1">
    <location>
        <begin position="209"/>
        <end position="230"/>
    </location>
</feature>
<name>A0A8H8CER7_PSICU</name>
<dbReference type="EMBL" id="JAFIQS010000014">
    <property type="protein sequence ID" value="KAG5163517.1"/>
    <property type="molecule type" value="Genomic_DNA"/>
</dbReference>
<reference evidence="2" key="1">
    <citation type="submission" date="2021-02" db="EMBL/GenBank/DDBJ databases">
        <title>Psilocybe cubensis genome.</title>
        <authorList>
            <person name="Mckernan K.J."/>
            <person name="Crawford S."/>
            <person name="Trippe A."/>
            <person name="Kane L.T."/>
            <person name="Mclaughlin S."/>
        </authorList>
    </citation>
    <scope>NUCLEOTIDE SEQUENCE [LARGE SCALE GENOMIC DNA]</scope>
    <source>
        <strain evidence="2">MGC-MH-2018</strain>
    </source>
</reference>
<comment type="caution">
    <text evidence="2">The sequence shown here is derived from an EMBL/GenBank/DDBJ whole genome shotgun (WGS) entry which is preliminary data.</text>
</comment>
<protein>
    <submittedName>
        <fullName evidence="2">Uncharacterized protein</fullName>
    </submittedName>
</protein>
<sequence length="307" mass="33489">MDTSSSSDSFSNLAPNISNLSDPNFNIDLFFNHALSSSTTSNPTPVVAPPANPTNDAASNAVVTPPAAPAVAENTVGPIALPTTVTDGLSFPSLPTIPHPGVRRIAKNRFVFFEPTVGFTEFDAQQAITTKLLSIFCAYDRKLRAQTDPTVALSYIPYGYPTISQLFNLYAVGPERFAFWNDTTRRYVTDGVPITLELFTLPVPRVAQSIHPKPTPTSRNSRALPDVDPTLLNTSHGAGRLFNDMLLLSASAETARRKRNDQYFHQRNFKRRQDPTGAKPRYSRNNRNTPSNNSSASQAGPSNPTLP</sequence>
<proteinExistence type="predicted"/>
<dbReference type="OrthoDB" id="10537165at2759"/>
<dbReference type="AlphaFoldDB" id="A0A8H8CER7"/>
<gene>
    <name evidence="2" type="ORF">JR316_011294</name>
</gene>